<accession>A0ABR0R866</accession>
<keyword evidence="5" id="KW-1185">Reference proteome</keyword>
<dbReference type="Proteomes" id="UP001334248">
    <property type="component" value="Unassembled WGS sequence"/>
</dbReference>
<comment type="caution">
    <text evidence="4">The sequence shown here is derived from an EMBL/GenBank/DDBJ whole genome shotgun (WGS) entry which is preliminary data.</text>
</comment>
<feature type="compositionally biased region" description="Basic and acidic residues" evidence="2">
    <location>
        <begin position="253"/>
        <end position="284"/>
    </location>
</feature>
<evidence type="ECO:0000256" key="2">
    <source>
        <dbReference type="SAM" id="MobiDB-lite"/>
    </source>
</evidence>
<evidence type="ECO:0000313" key="5">
    <source>
        <dbReference type="Proteomes" id="UP001334248"/>
    </source>
</evidence>
<dbReference type="EMBL" id="JAVHJV010000022">
    <property type="protein sequence ID" value="KAK5936822.1"/>
    <property type="molecule type" value="Genomic_DNA"/>
</dbReference>
<reference evidence="4 5" key="1">
    <citation type="journal article" date="2023" name="Res Sq">
        <title>Genomic and morphological characterization of Knufia obscura isolated from the Mars 2020 spacecraft assembly facility.</title>
        <authorList>
            <person name="Chander A.M."/>
            <person name="Teixeira M.M."/>
            <person name="Singh N.K."/>
            <person name="Williams M.P."/>
            <person name="Parker C.W."/>
            <person name="Leo P."/>
            <person name="Stajich J.E."/>
            <person name="Torok T."/>
            <person name="Tighe S."/>
            <person name="Mason C.E."/>
            <person name="Venkateswaran K."/>
        </authorList>
    </citation>
    <scope>NUCLEOTIDE SEQUENCE [LARGE SCALE GENOMIC DNA]</scope>
    <source>
        <strain evidence="4 5">CCFEE 5817</strain>
    </source>
</reference>
<feature type="signal peptide" evidence="3">
    <location>
        <begin position="1"/>
        <end position="19"/>
    </location>
</feature>
<dbReference type="GeneID" id="90004390"/>
<evidence type="ECO:0000313" key="4">
    <source>
        <dbReference type="EMBL" id="KAK5936822.1"/>
    </source>
</evidence>
<protein>
    <submittedName>
        <fullName evidence="4">Uncharacterized protein</fullName>
    </submittedName>
</protein>
<feature type="region of interest" description="Disordered" evidence="2">
    <location>
        <begin position="226"/>
        <end position="298"/>
    </location>
</feature>
<organism evidence="4 5">
    <name type="scientific">Knufia obscura</name>
    <dbReference type="NCBI Taxonomy" id="1635080"/>
    <lineage>
        <taxon>Eukaryota</taxon>
        <taxon>Fungi</taxon>
        <taxon>Dikarya</taxon>
        <taxon>Ascomycota</taxon>
        <taxon>Pezizomycotina</taxon>
        <taxon>Eurotiomycetes</taxon>
        <taxon>Chaetothyriomycetidae</taxon>
        <taxon>Chaetothyriales</taxon>
        <taxon>Trichomeriaceae</taxon>
        <taxon>Knufia</taxon>
    </lineage>
</organism>
<evidence type="ECO:0000256" key="1">
    <source>
        <dbReference type="SAM" id="Coils"/>
    </source>
</evidence>
<evidence type="ECO:0000256" key="3">
    <source>
        <dbReference type="SAM" id="SignalP"/>
    </source>
</evidence>
<proteinExistence type="predicted"/>
<feature type="chain" id="PRO_5047127880" evidence="3">
    <location>
        <begin position="20"/>
        <end position="298"/>
    </location>
</feature>
<name>A0ABR0R866_9EURO</name>
<dbReference type="RefSeq" id="XP_064724912.1">
    <property type="nucleotide sequence ID" value="XM_064879329.1"/>
</dbReference>
<sequence length="298" mass="33874">MTLTLSATLITMCYTVVIAHGRCNEHPPDKTTAQLCWRLCKKRAKEANTYGSWDEVCERPQRMAKVVLTDVAKVTVNAEDCEICAHVDTDTIALQDSLHEKKEELNELHQQSEDLKEDMEELRGSRLKKAENDLNAIQTSAKEMQGSIDVLKNRIRDKEEDLRTKHLLATAEEADTEPDSNELPIYLRALVSDRERWERSFHKDCPERFPKKDSEAWKQLDGDGILPAGVKLPENPFPFSDYLSSREGGGAADRGRSPEREGSPERESSPERAEWGNQPGDRRGYVFPDDSSDDEEEE</sequence>
<gene>
    <name evidence="4" type="ORF">PMZ80_010941</name>
</gene>
<feature type="coiled-coil region" evidence="1">
    <location>
        <begin position="91"/>
        <end position="161"/>
    </location>
</feature>
<keyword evidence="3" id="KW-0732">Signal</keyword>
<keyword evidence="1" id="KW-0175">Coiled coil</keyword>